<name>A0A1S7S0I2_9HYPH</name>
<gene>
    <name evidence="1" type="ORF">AGR3A_Lc160207</name>
</gene>
<organism evidence="1 2">
    <name type="scientific">Agrobacterium tomkonis CFBP 6623</name>
    <dbReference type="NCBI Taxonomy" id="1183432"/>
    <lineage>
        <taxon>Bacteria</taxon>
        <taxon>Pseudomonadati</taxon>
        <taxon>Pseudomonadota</taxon>
        <taxon>Alphaproteobacteria</taxon>
        <taxon>Hyphomicrobiales</taxon>
        <taxon>Rhizobiaceae</taxon>
        <taxon>Rhizobium/Agrobacterium group</taxon>
        <taxon>Agrobacterium</taxon>
        <taxon>Agrobacterium tumefaciens complex</taxon>
    </lineage>
</organism>
<proteinExistence type="predicted"/>
<dbReference type="AlphaFoldDB" id="A0A1S7S0I2"/>
<accession>A0A1S7S0I2</accession>
<protein>
    <submittedName>
        <fullName evidence="1">Uncharacterized protein</fullName>
    </submittedName>
</protein>
<keyword evidence="2" id="KW-1185">Reference proteome</keyword>
<reference evidence="2" key="1">
    <citation type="submission" date="2016-01" db="EMBL/GenBank/DDBJ databases">
        <authorList>
            <person name="Regsiter A."/>
            <person name="william w."/>
        </authorList>
    </citation>
    <scope>NUCLEOTIDE SEQUENCE [LARGE SCALE GENOMIC DNA]</scope>
    <source>
        <strain evidence="2">CFBP 6623</strain>
    </source>
</reference>
<dbReference type="EMBL" id="FBWK01000052">
    <property type="protein sequence ID" value="CUX60518.1"/>
    <property type="molecule type" value="Genomic_DNA"/>
</dbReference>
<dbReference type="STRING" id="1183432.AGR3A_Lc160207"/>
<sequence length="108" mass="12167">MKACLISSSISCFSHPTPISSSWRNRCFSGAPGWMWCGRNCWRCWLSARRSSSLRFAASGVSCAEVRETRRFSNASGQVELIVFGNGMFAFREYAYEDGWVKAGFVQE</sequence>
<evidence type="ECO:0000313" key="1">
    <source>
        <dbReference type="EMBL" id="CUX60518.1"/>
    </source>
</evidence>
<evidence type="ECO:0000313" key="2">
    <source>
        <dbReference type="Proteomes" id="UP000191988"/>
    </source>
</evidence>
<dbReference type="Proteomes" id="UP000191988">
    <property type="component" value="Unassembled WGS sequence"/>
</dbReference>